<evidence type="ECO:0000256" key="1">
    <source>
        <dbReference type="ARBA" id="ARBA00004651"/>
    </source>
</evidence>
<evidence type="ECO:0000256" key="6">
    <source>
        <dbReference type="ARBA" id="ARBA00023136"/>
    </source>
</evidence>
<feature type="transmembrane region" description="Helical" evidence="8">
    <location>
        <begin position="47"/>
        <end position="63"/>
    </location>
</feature>
<feature type="transmembrane region" description="Helical" evidence="8">
    <location>
        <begin position="676"/>
        <end position="701"/>
    </location>
</feature>
<feature type="transmembrane region" description="Helical" evidence="8">
    <location>
        <begin position="178"/>
        <end position="206"/>
    </location>
</feature>
<dbReference type="GO" id="GO:0055085">
    <property type="term" value="P:transmembrane transport"/>
    <property type="evidence" value="ECO:0007669"/>
    <property type="project" value="InterPro"/>
</dbReference>
<feature type="transmembrane region" description="Helical" evidence="8">
    <location>
        <begin position="377"/>
        <end position="398"/>
    </location>
</feature>
<organism evidence="10 11">
    <name type="scientific">Xylaria hypoxylon</name>
    <dbReference type="NCBI Taxonomy" id="37992"/>
    <lineage>
        <taxon>Eukaryota</taxon>
        <taxon>Fungi</taxon>
        <taxon>Dikarya</taxon>
        <taxon>Ascomycota</taxon>
        <taxon>Pezizomycotina</taxon>
        <taxon>Sordariomycetes</taxon>
        <taxon>Xylariomycetidae</taxon>
        <taxon>Xylariales</taxon>
        <taxon>Xylariaceae</taxon>
        <taxon>Xylaria</taxon>
    </lineage>
</organism>
<dbReference type="InterPro" id="IPR004680">
    <property type="entry name" value="Cit_transptr-like_dom"/>
</dbReference>
<evidence type="ECO:0000313" key="11">
    <source>
        <dbReference type="Proteomes" id="UP000297716"/>
    </source>
</evidence>
<dbReference type="Proteomes" id="UP000297716">
    <property type="component" value="Unassembled WGS sequence"/>
</dbReference>
<dbReference type="PANTHER" id="PTHR43302:SF5">
    <property type="entry name" value="TRANSPORTER ARSB-RELATED"/>
    <property type="match status" value="1"/>
</dbReference>
<feature type="transmembrane region" description="Helical" evidence="8">
    <location>
        <begin position="261"/>
        <end position="280"/>
    </location>
</feature>
<feature type="region of interest" description="Disordered" evidence="7">
    <location>
        <begin position="426"/>
        <end position="487"/>
    </location>
</feature>
<feature type="transmembrane region" description="Helical" evidence="8">
    <location>
        <begin position="345"/>
        <end position="365"/>
    </location>
</feature>
<feature type="transmembrane region" description="Helical" evidence="8">
    <location>
        <begin position="99"/>
        <end position="118"/>
    </location>
</feature>
<protein>
    <recommendedName>
        <fullName evidence="9">Citrate transporter-like domain-containing protein</fullName>
    </recommendedName>
</protein>
<proteinExistence type="predicted"/>
<dbReference type="EMBL" id="SKBN01000003">
    <property type="protein sequence ID" value="TGJ88491.1"/>
    <property type="molecule type" value="Genomic_DNA"/>
</dbReference>
<dbReference type="PANTHER" id="PTHR43302">
    <property type="entry name" value="TRANSPORTER ARSB-RELATED"/>
    <property type="match status" value="1"/>
</dbReference>
<reference evidence="10 11" key="1">
    <citation type="submission" date="2019-03" db="EMBL/GenBank/DDBJ databases">
        <title>Draft genome sequence of Xylaria hypoxylon DSM 108379, a ubiquitous saprotrophic-parasitic fungi on hardwood.</title>
        <authorList>
            <person name="Buettner E."/>
            <person name="Leonhardt S."/>
            <person name="Gebauer A.M."/>
            <person name="Liers C."/>
            <person name="Hofrichter M."/>
            <person name="Kellner H."/>
        </authorList>
    </citation>
    <scope>NUCLEOTIDE SEQUENCE [LARGE SCALE GENOMIC DNA]</scope>
    <source>
        <strain evidence="10 11">DSM 108379</strain>
    </source>
</reference>
<accession>A0A4Z0Z9W0</accession>
<evidence type="ECO:0000256" key="8">
    <source>
        <dbReference type="SAM" id="Phobius"/>
    </source>
</evidence>
<keyword evidence="4 8" id="KW-0812">Transmembrane</keyword>
<evidence type="ECO:0000256" key="3">
    <source>
        <dbReference type="ARBA" id="ARBA00022475"/>
    </source>
</evidence>
<gene>
    <name evidence="10" type="ORF">E0Z10_g351</name>
</gene>
<keyword evidence="6 8" id="KW-0472">Membrane</keyword>
<feature type="region of interest" description="Disordered" evidence="7">
    <location>
        <begin position="503"/>
        <end position="529"/>
    </location>
</feature>
<keyword evidence="5 8" id="KW-1133">Transmembrane helix</keyword>
<comment type="subcellular location">
    <subcellularLocation>
        <location evidence="1">Cell membrane</location>
        <topology evidence="1">Multi-pass membrane protein</topology>
    </subcellularLocation>
</comment>
<evidence type="ECO:0000259" key="9">
    <source>
        <dbReference type="Pfam" id="PF03600"/>
    </source>
</evidence>
<evidence type="ECO:0000256" key="4">
    <source>
        <dbReference type="ARBA" id="ARBA00022692"/>
    </source>
</evidence>
<sequence length="747" mass="82648">MSDVTAETVDLDTTKIRRWQSIFTLVFFVIANVTVLFPFHIPIPIPLVLYKAGVKGLVFLRVIPARRHYDRRKSDIRPTDEDDWNSCPVKPYVWFRFPINFVTGPLIADLFLLAIGSIGEKEVKGGIAGSDHIVPYDILLFFFSLAYIAISIDASGLIRYLAFKVLQLGGKVGHRLFFFLYAFFFGLGSFIGNDPIILSGTAFLAYMTRVSSNIVHPRAWIHTQFAIANIASAILVSSNPTNLVLAGAFKIKFIEYTRDMVVPVVITAIFLFPFLLYVVFANESLIPSSIEIHELDEEARARKPINPNIPYSRGAAGEEEKQLANSEMGQLLSLEEIMNPFLDKAGAAFGGVIMAATLITIIVLNEIQSNRDENTPVFYVTLPAATVMLIFDLSWGWLHREETRKIARDGRQQVAEAAERKRTQLAAEAGIVTANDNPATSPEKIPEVQETGIKCSPDEKDGQINSLDENTDHSIGDSTSTSPSLIARPELSTDILALCQEESTRHEVAPASSPKRAETQSTEGVEERQKKVVEAMVATDDRRGSATPASNNPSTLVSVSADTFRWLQDTFPTAIAVLNHLPFALLPFSFEMFVLVQGLVTNGWVPVFAYGWDHWVHKTGTVGAIGGMGFLSVILCNFAGTNIGTTILLSRVIQAWEEIHRINMDPLGNRTKWATIYAMALGVNYGAFSIAFSASLAGLLWRDILARKHIRVRGFEFARVNLPIISVAMTIGLVVLLGEVWIFRHDD</sequence>
<evidence type="ECO:0000256" key="5">
    <source>
        <dbReference type="ARBA" id="ARBA00022989"/>
    </source>
</evidence>
<evidence type="ECO:0000256" key="7">
    <source>
        <dbReference type="SAM" id="MobiDB-lite"/>
    </source>
</evidence>
<dbReference type="Pfam" id="PF03600">
    <property type="entry name" value="CitMHS"/>
    <property type="match status" value="1"/>
</dbReference>
<comment type="caution">
    <text evidence="10">The sequence shown here is derived from an EMBL/GenBank/DDBJ whole genome shotgun (WGS) entry which is preliminary data.</text>
</comment>
<dbReference type="OrthoDB" id="442352at2759"/>
<keyword evidence="3" id="KW-1003">Cell membrane</keyword>
<dbReference type="STRING" id="37992.A0A4Z0Z9W0"/>
<keyword evidence="2" id="KW-0813">Transport</keyword>
<evidence type="ECO:0000313" key="10">
    <source>
        <dbReference type="EMBL" id="TGJ88491.1"/>
    </source>
</evidence>
<dbReference type="AlphaFoldDB" id="A0A4Z0Z9W0"/>
<feature type="transmembrane region" description="Helical" evidence="8">
    <location>
        <begin position="22"/>
        <end position="41"/>
    </location>
</feature>
<feature type="transmembrane region" description="Helical" evidence="8">
    <location>
        <begin position="722"/>
        <end position="743"/>
    </location>
</feature>
<name>A0A4Z0Z9W0_9PEZI</name>
<feature type="transmembrane region" description="Helical" evidence="8">
    <location>
        <begin position="226"/>
        <end position="249"/>
    </location>
</feature>
<keyword evidence="11" id="KW-1185">Reference proteome</keyword>
<evidence type="ECO:0000256" key="2">
    <source>
        <dbReference type="ARBA" id="ARBA00022448"/>
    </source>
</evidence>
<feature type="domain" description="Citrate transporter-like" evidence="9">
    <location>
        <begin position="136"/>
        <end position="657"/>
    </location>
</feature>
<dbReference type="GO" id="GO:0005886">
    <property type="term" value="C:plasma membrane"/>
    <property type="evidence" value="ECO:0007669"/>
    <property type="project" value="UniProtKB-SubCell"/>
</dbReference>
<feature type="transmembrane region" description="Helical" evidence="8">
    <location>
        <begin position="138"/>
        <end position="158"/>
    </location>
</feature>